<dbReference type="GO" id="GO:0005886">
    <property type="term" value="C:plasma membrane"/>
    <property type="evidence" value="ECO:0007669"/>
    <property type="project" value="UniProtKB-SubCell"/>
</dbReference>
<dbReference type="RefSeq" id="WP_221923847.1">
    <property type="nucleotide sequence ID" value="NZ_CP137757.1"/>
</dbReference>
<dbReference type="Gene3D" id="3.40.50.300">
    <property type="entry name" value="P-loop containing nucleotide triphosphate hydrolases"/>
    <property type="match status" value="1"/>
</dbReference>
<organism evidence="8 9">
    <name type="scientific">Corynebacterium pseudokroppenstedtii</name>
    <dbReference type="NCBI Taxonomy" id="2804917"/>
    <lineage>
        <taxon>Bacteria</taxon>
        <taxon>Bacillati</taxon>
        <taxon>Actinomycetota</taxon>
        <taxon>Actinomycetes</taxon>
        <taxon>Mycobacteriales</taxon>
        <taxon>Corynebacteriaceae</taxon>
        <taxon>Corynebacterium</taxon>
    </lineage>
</organism>
<dbReference type="PANTHER" id="PTHR42711:SF19">
    <property type="entry name" value="DOXORUBICIN RESISTANCE ATP-BINDING PROTEIN DRRA"/>
    <property type="match status" value="1"/>
</dbReference>
<dbReference type="GO" id="GO:0016887">
    <property type="term" value="F:ATP hydrolysis activity"/>
    <property type="evidence" value="ECO:0007669"/>
    <property type="project" value="InterPro"/>
</dbReference>
<evidence type="ECO:0000256" key="2">
    <source>
        <dbReference type="ARBA" id="ARBA00022448"/>
    </source>
</evidence>
<feature type="region of interest" description="Disordered" evidence="6">
    <location>
        <begin position="345"/>
        <end position="377"/>
    </location>
</feature>
<dbReference type="InterPro" id="IPR003439">
    <property type="entry name" value="ABC_transporter-like_ATP-bd"/>
</dbReference>
<dbReference type="SMART" id="SM00382">
    <property type="entry name" value="AAA"/>
    <property type="match status" value="1"/>
</dbReference>
<dbReference type="InterPro" id="IPR027417">
    <property type="entry name" value="P-loop_NTPase"/>
</dbReference>
<evidence type="ECO:0000256" key="5">
    <source>
        <dbReference type="ARBA" id="ARBA00023251"/>
    </source>
</evidence>
<reference evidence="8 9" key="1">
    <citation type="submission" date="2023-10" db="EMBL/GenBank/DDBJ databases">
        <title>complete genome sequence of Corynebacterium pseudokroppenstedtii P15-C1.</title>
        <authorList>
            <person name="Bruggemann H."/>
            <person name="Poehlein A."/>
        </authorList>
    </citation>
    <scope>NUCLEOTIDE SEQUENCE [LARGE SCALE GENOMIC DNA]</scope>
    <source>
        <strain evidence="8 9">P15_C1</strain>
    </source>
</reference>
<evidence type="ECO:0000313" key="9">
    <source>
        <dbReference type="Proteomes" id="UP001174314"/>
    </source>
</evidence>
<name>A0AAU0PXF5_9CORY</name>
<dbReference type="PROSITE" id="PS00211">
    <property type="entry name" value="ABC_TRANSPORTER_1"/>
    <property type="match status" value="1"/>
</dbReference>
<keyword evidence="5" id="KW-0046">Antibiotic resistance</keyword>
<evidence type="ECO:0000256" key="3">
    <source>
        <dbReference type="ARBA" id="ARBA00022741"/>
    </source>
</evidence>
<dbReference type="EMBL" id="CP137757">
    <property type="protein sequence ID" value="WPF24729.1"/>
    <property type="molecule type" value="Genomic_DNA"/>
</dbReference>
<evidence type="ECO:0000259" key="7">
    <source>
        <dbReference type="PROSITE" id="PS50893"/>
    </source>
</evidence>
<evidence type="ECO:0000256" key="1">
    <source>
        <dbReference type="ARBA" id="ARBA00004202"/>
    </source>
</evidence>
<evidence type="ECO:0000256" key="6">
    <source>
        <dbReference type="SAM" id="MobiDB-lite"/>
    </source>
</evidence>
<feature type="compositionally biased region" description="Polar residues" evidence="6">
    <location>
        <begin position="17"/>
        <end position="31"/>
    </location>
</feature>
<feature type="domain" description="ABC transporter" evidence="7">
    <location>
        <begin position="35"/>
        <end position="269"/>
    </location>
</feature>
<dbReference type="GO" id="GO:0005524">
    <property type="term" value="F:ATP binding"/>
    <property type="evidence" value="ECO:0007669"/>
    <property type="project" value="UniProtKB-KW"/>
</dbReference>
<feature type="region of interest" description="Disordered" evidence="6">
    <location>
        <begin position="1"/>
        <end position="31"/>
    </location>
</feature>
<dbReference type="GO" id="GO:0046677">
    <property type="term" value="P:response to antibiotic"/>
    <property type="evidence" value="ECO:0007669"/>
    <property type="project" value="UniProtKB-KW"/>
</dbReference>
<keyword evidence="4 8" id="KW-0067">ATP-binding</keyword>
<feature type="compositionally biased region" description="Basic and acidic residues" evidence="6">
    <location>
        <begin position="345"/>
        <end position="354"/>
    </location>
</feature>
<dbReference type="InterPro" id="IPR017871">
    <property type="entry name" value="ABC_transporter-like_CS"/>
</dbReference>
<protein>
    <submittedName>
        <fullName evidence="8">ATP-binding cassette domain-containing protein</fullName>
    </submittedName>
</protein>
<keyword evidence="9" id="KW-1185">Reference proteome</keyword>
<evidence type="ECO:0000313" key="8">
    <source>
        <dbReference type="EMBL" id="WPF24729.1"/>
    </source>
</evidence>
<dbReference type="PROSITE" id="PS50893">
    <property type="entry name" value="ABC_TRANSPORTER_2"/>
    <property type="match status" value="1"/>
</dbReference>
<keyword evidence="2" id="KW-0813">Transport</keyword>
<sequence length="377" mass="39616">MSPSRSLPPKTAAPEGTAQSQGDPSPHANSSDLALDVRDLHCHLGSGKNKKEILKGITLSIPRGKVLAVLGANGAGKTTLINALSTLIPISGGSATINGHDVTSDPAGVRASISLTGQYAAVDNMLTGHENLTFFGTLAGLSTRKAKARATELLTRFGLERAADSRVADYSGGMRRRLDIASSLTVQPPLLFLDEPTTGLDPASRNDVWDMVHHLQADGTSILLTTQYLDEADHLADRIVVLGGGRVLDEGTSAELKLRYGSSAVTVTFRAPELAEHFAEIATDNGFAAARENTIVRLDAPDGHRSLVRALSLWDGSEDDITDAALIPPTLEDVYMAVADSGDVARTDAREDKAASVSGTTQRDARSDAHTPGGGQQ</sequence>
<keyword evidence="3" id="KW-0547">Nucleotide-binding</keyword>
<dbReference type="KEGG" id="cpsk:Q0N40_09380"/>
<dbReference type="InterPro" id="IPR003593">
    <property type="entry name" value="AAA+_ATPase"/>
</dbReference>
<evidence type="ECO:0000256" key="4">
    <source>
        <dbReference type="ARBA" id="ARBA00022840"/>
    </source>
</evidence>
<dbReference type="PANTHER" id="PTHR42711">
    <property type="entry name" value="ABC TRANSPORTER ATP-BINDING PROTEIN"/>
    <property type="match status" value="1"/>
</dbReference>
<gene>
    <name evidence="8" type="ORF">Q0N40_09380</name>
</gene>
<comment type="subcellular location">
    <subcellularLocation>
        <location evidence="1">Cell membrane</location>
        <topology evidence="1">Peripheral membrane protein</topology>
    </subcellularLocation>
</comment>
<dbReference type="InterPro" id="IPR050763">
    <property type="entry name" value="ABC_transporter_ATP-binding"/>
</dbReference>
<dbReference type="SUPFAM" id="SSF52540">
    <property type="entry name" value="P-loop containing nucleoside triphosphate hydrolases"/>
    <property type="match status" value="1"/>
</dbReference>
<dbReference type="AlphaFoldDB" id="A0AAU0PXF5"/>
<dbReference type="Pfam" id="PF00005">
    <property type="entry name" value="ABC_tran"/>
    <property type="match status" value="1"/>
</dbReference>
<proteinExistence type="predicted"/>
<accession>A0AAU0PXF5</accession>
<dbReference type="Proteomes" id="UP001174314">
    <property type="component" value="Chromosome"/>
</dbReference>